<keyword evidence="9" id="KW-1185">Reference proteome</keyword>
<dbReference type="PANTHER" id="PTHR11616">
    <property type="entry name" value="SODIUM/CHLORIDE DEPENDENT TRANSPORTER"/>
    <property type="match status" value="1"/>
</dbReference>
<feature type="transmembrane region" description="Helical" evidence="8">
    <location>
        <begin position="494"/>
        <end position="515"/>
    </location>
</feature>
<sequence length="529" mass="59616">MSSSFIVEEWRDLWGRKGDFLITALAYVFSTTNFFNLPSLVVNNGGGAFLIAYLASVCVICLSILMMELAIGQLSARAPPKALHSACPLFKGVGISLVVYSLFLLSFYAIRVAYLVDYLVHLFENVTVDPVWFKCPSVSENLRLGNCRPLNTMNQSSFLEHQFLSVNFFHNDTILEKSTNIGETGSFAVRLVVGLAIVWFCILAALFLGVKWLGKACHITFFVPLFLMLALMIKGLSSNGSDTIMNRAILDTDWDKLLDKNTWAKAFYQSLYATGLCLGSYITLGSYNKRSNNLVSASFLIVFLHLVFTIVQLITAFSFYGHWLKIFNMDYSPTLINEGFTWTLIQMLSVMSQFCTPQIWAAFLLFALICMFFNTMYVLTLNICSSMEDLIGDLSSKCLPRFGITLLICIFGYAAGLGYTTQAGPYAVELIERYLHLLCPWIILTFELMAIGWFYCAHLLARDYLLVVLLAEYDAPKVLNGYREEISEVHWAEPIGWVLAVLPVLPIPIYMIYIVTRTCLRGPGVTYWE</sequence>
<reference evidence="10" key="1">
    <citation type="submission" date="2022-11" db="UniProtKB">
        <authorList>
            <consortium name="WormBaseParasite"/>
        </authorList>
    </citation>
    <scope>IDENTIFICATION</scope>
</reference>
<dbReference type="InterPro" id="IPR037272">
    <property type="entry name" value="SNS_sf"/>
</dbReference>
<evidence type="ECO:0000313" key="9">
    <source>
        <dbReference type="Proteomes" id="UP000887565"/>
    </source>
</evidence>
<feature type="transmembrane region" description="Helical" evidence="8">
    <location>
        <begin position="434"/>
        <end position="457"/>
    </location>
</feature>
<keyword evidence="3 8" id="KW-0812">Transmembrane</keyword>
<feature type="transmembrane region" description="Helical" evidence="8">
    <location>
        <begin position="266"/>
        <end position="287"/>
    </location>
</feature>
<organism evidence="9 10">
    <name type="scientific">Romanomermis culicivorax</name>
    <name type="common">Nematode worm</name>
    <dbReference type="NCBI Taxonomy" id="13658"/>
    <lineage>
        <taxon>Eukaryota</taxon>
        <taxon>Metazoa</taxon>
        <taxon>Ecdysozoa</taxon>
        <taxon>Nematoda</taxon>
        <taxon>Enoplea</taxon>
        <taxon>Dorylaimia</taxon>
        <taxon>Mermithida</taxon>
        <taxon>Mermithoidea</taxon>
        <taxon>Mermithidae</taxon>
        <taxon>Romanomermis</taxon>
    </lineage>
</organism>
<dbReference type="Proteomes" id="UP000887565">
    <property type="component" value="Unplaced"/>
</dbReference>
<dbReference type="PRINTS" id="PR00176">
    <property type="entry name" value="NANEUSMPORT"/>
</dbReference>
<feature type="transmembrane region" description="Helical" evidence="8">
    <location>
        <begin position="402"/>
        <end position="422"/>
    </location>
</feature>
<keyword evidence="4" id="KW-0769">Symport</keyword>
<evidence type="ECO:0000256" key="3">
    <source>
        <dbReference type="ARBA" id="ARBA00022692"/>
    </source>
</evidence>
<evidence type="ECO:0000256" key="2">
    <source>
        <dbReference type="ARBA" id="ARBA00022448"/>
    </source>
</evidence>
<feature type="transmembrane region" description="Helical" evidence="8">
    <location>
        <begin position="299"/>
        <end position="320"/>
    </location>
</feature>
<feature type="transmembrane region" description="Helical" evidence="8">
    <location>
        <begin position="187"/>
        <end position="209"/>
    </location>
</feature>
<feature type="transmembrane region" description="Helical" evidence="8">
    <location>
        <begin position="20"/>
        <end position="42"/>
    </location>
</feature>
<keyword evidence="5 8" id="KW-1133">Transmembrane helix</keyword>
<dbReference type="Pfam" id="PF00209">
    <property type="entry name" value="SNF"/>
    <property type="match status" value="1"/>
</dbReference>
<accession>A0A915IM88</accession>
<dbReference type="GO" id="GO:0005283">
    <property type="term" value="F:amino acid:sodium symporter activity"/>
    <property type="evidence" value="ECO:0007669"/>
    <property type="project" value="TreeGrafter"/>
</dbReference>
<feature type="transmembrane region" description="Helical" evidence="8">
    <location>
        <begin position="359"/>
        <end position="381"/>
    </location>
</feature>
<evidence type="ECO:0000313" key="10">
    <source>
        <dbReference type="WBParaSite" id="nRc.2.0.1.t15297-RA"/>
    </source>
</evidence>
<feature type="transmembrane region" description="Helical" evidence="8">
    <location>
        <begin position="216"/>
        <end position="236"/>
    </location>
</feature>
<feature type="binding site" evidence="7">
    <location>
        <position position="33"/>
    </location>
    <ligand>
        <name>Na(+)</name>
        <dbReference type="ChEBI" id="CHEBI:29101"/>
        <label>1</label>
    </ligand>
</feature>
<evidence type="ECO:0000256" key="4">
    <source>
        <dbReference type="ARBA" id="ARBA00022847"/>
    </source>
</evidence>
<keyword evidence="7" id="KW-0915">Sodium</keyword>
<evidence type="ECO:0000256" key="8">
    <source>
        <dbReference type="SAM" id="Phobius"/>
    </source>
</evidence>
<protein>
    <submittedName>
        <fullName evidence="10">Uncharacterized protein</fullName>
    </submittedName>
</protein>
<dbReference type="OMA" id="GWFYCAH"/>
<dbReference type="GO" id="GO:0005886">
    <property type="term" value="C:plasma membrane"/>
    <property type="evidence" value="ECO:0007669"/>
    <property type="project" value="TreeGrafter"/>
</dbReference>
<feature type="transmembrane region" description="Helical" evidence="8">
    <location>
        <begin position="92"/>
        <end position="114"/>
    </location>
</feature>
<feature type="transmembrane region" description="Helical" evidence="8">
    <location>
        <begin position="48"/>
        <end position="71"/>
    </location>
</feature>
<dbReference type="SUPFAM" id="SSF161070">
    <property type="entry name" value="SNF-like"/>
    <property type="match status" value="1"/>
</dbReference>
<dbReference type="GO" id="GO:0015179">
    <property type="term" value="F:L-amino acid transmembrane transporter activity"/>
    <property type="evidence" value="ECO:0007669"/>
    <property type="project" value="TreeGrafter"/>
</dbReference>
<evidence type="ECO:0000256" key="7">
    <source>
        <dbReference type="PIRSR" id="PIRSR600175-1"/>
    </source>
</evidence>
<evidence type="ECO:0000256" key="5">
    <source>
        <dbReference type="ARBA" id="ARBA00022989"/>
    </source>
</evidence>
<evidence type="ECO:0000256" key="6">
    <source>
        <dbReference type="ARBA" id="ARBA00023136"/>
    </source>
</evidence>
<dbReference type="PANTHER" id="PTHR11616:SF295">
    <property type="entry name" value="SODIUM: NEUROTRANSMITTER SYMPORTER FAMILY"/>
    <property type="match status" value="1"/>
</dbReference>
<dbReference type="AlphaFoldDB" id="A0A915IM88"/>
<dbReference type="GO" id="GO:0089718">
    <property type="term" value="P:amino acid import across plasma membrane"/>
    <property type="evidence" value="ECO:0007669"/>
    <property type="project" value="TreeGrafter"/>
</dbReference>
<proteinExistence type="predicted"/>
<evidence type="ECO:0000256" key="1">
    <source>
        <dbReference type="ARBA" id="ARBA00004141"/>
    </source>
</evidence>
<keyword evidence="7" id="KW-0479">Metal-binding</keyword>
<keyword evidence="2" id="KW-0813">Transport</keyword>
<keyword evidence="6 8" id="KW-0472">Membrane</keyword>
<name>A0A915IM88_ROMCU</name>
<dbReference type="PROSITE" id="PS50267">
    <property type="entry name" value="NA_NEUROTRAN_SYMP_3"/>
    <property type="match status" value="1"/>
</dbReference>
<dbReference type="GO" id="GO:0046872">
    <property type="term" value="F:metal ion binding"/>
    <property type="evidence" value="ECO:0007669"/>
    <property type="project" value="UniProtKB-KW"/>
</dbReference>
<comment type="subcellular location">
    <subcellularLocation>
        <location evidence="1">Membrane</location>
        <topology evidence="1">Multi-pass membrane protein</topology>
    </subcellularLocation>
</comment>
<dbReference type="InterPro" id="IPR000175">
    <property type="entry name" value="Na/ntran_symport"/>
</dbReference>
<dbReference type="WBParaSite" id="nRc.2.0.1.t15297-RA">
    <property type="protein sequence ID" value="nRc.2.0.1.t15297-RA"/>
    <property type="gene ID" value="nRc.2.0.1.g15297"/>
</dbReference>